<organism evidence="3 4">
    <name type="scientific">Sphaerisporangium corydalis</name>
    <dbReference type="NCBI Taxonomy" id="1441875"/>
    <lineage>
        <taxon>Bacteria</taxon>
        <taxon>Bacillati</taxon>
        <taxon>Actinomycetota</taxon>
        <taxon>Actinomycetes</taxon>
        <taxon>Streptosporangiales</taxon>
        <taxon>Streptosporangiaceae</taxon>
        <taxon>Sphaerisporangium</taxon>
    </lineage>
</organism>
<evidence type="ECO:0000259" key="2">
    <source>
        <dbReference type="Pfam" id="PF04738"/>
    </source>
</evidence>
<dbReference type="Proteomes" id="UP001595891">
    <property type="component" value="Unassembled WGS sequence"/>
</dbReference>
<evidence type="ECO:0000313" key="3">
    <source>
        <dbReference type="EMBL" id="MFC4585736.1"/>
    </source>
</evidence>
<accession>A0ABV9EB82</accession>
<dbReference type="RefSeq" id="WP_262841276.1">
    <property type="nucleotide sequence ID" value="NZ_JANZYP010000004.1"/>
</dbReference>
<keyword evidence="4" id="KW-1185">Reference proteome</keyword>
<protein>
    <submittedName>
        <fullName evidence="3">Lantibiotic dehydratase family protein</fullName>
    </submittedName>
</protein>
<sequence length="946" mass="101108">MEEKFVLPNGVRVASPLVVRVAGLPMSAMERLRFEDSSTRVREIAELRERLAAEGDILADELYAVIGGLKSPPARTVPSRPATTAVPSRPAASPVVSAPEGARCTGVAVSDAPPSRDGDPEAGPAREVAGRAVLVGLRRAVHRGRRPSEREWNEHVAAVLPAGMAGRVASWVETLGERERLSARLPRFLAWEAEIKQAALREIVGDPGFQRALSQASPALYGETAKWLADEKSRPRRQSLTRLAKYAARAAAKTSPFSTFTVSGAGTWSPGGPRARFAERGPVLGVLEVNGFLLKRLVTALCADPRVAQAMPLRLNPSATLDEGTVRFLGPAPGEPIVTVPATPAVRECLRILGGGASYTMSGLRDLLDAGDRGEGPVEPFLSTLVDAGLLHHRSPVADLSADPLGELSAWLTANGGDPGTVALVDDVRWRLRHPAAVADVAGHTLRQRELGAALGRFAERAGLPSGHLTRPLDVMRENAVHTGVVAEFSMPVWRPALEDLDVVRRALGALDPALPLRVALGAYCAERFGPGARVRFLLLHEAIGEDLRRDEADQSPVVRELAGLLRMTLAPAPDLGRSHLARLRELGRIRAALHRALLPPADGDGVVRADPAVLASLAATWPEWITAPPSMACYLQVLGDDTTLRLVVNAAHGGFGRGRGRTLHLVRQAGGTPPDHTWDAAPGEPVLAEFGGMFAFSPNVRLPSVPYEIDYPFTESARPAGERIPLSDLEIVHDPATDLARLAARGLGAEVRTLHLGMMADVLLPAAARLLAQAFGVTYYMRPSTPLLASSDAWSVPETVTAHARVEVGRVTIRRARWVAATGQVPVRGKGESDASYLVRIVVWLRAHGIPERCFVRVFDGDPLTGSKVPTTRWILDKSHKPVYVDFANWYLVMAFERTLKGAGPVVVFEEALPGPQDALGPAGADPRVTELIVEISEPAGAGGA</sequence>
<name>A0ABV9EB82_9ACTN</name>
<evidence type="ECO:0000313" key="4">
    <source>
        <dbReference type="Proteomes" id="UP001595891"/>
    </source>
</evidence>
<comment type="caution">
    <text evidence="3">The sequence shown here is derived from an EMBL/GenBank/DDBJ whole genome shotgun (WGS) entry which is preliminary data.</text>
</comment>
<dbReference type="EMBL" id="JBHSFN010000003">
    <property type="protein sequence ID" value="MFC4585736.1"/>
    <property type="molecule type" value="Genomic_DNA"/>
</dbReference>
<dbReference type="Pfam" id="PF04738">
    <property type="entry name" value="Lant_dehydr_N"/>
    <property type="match status" value="1"/>
</dbReference>
<feature type="region of interest" description="Disordered" evidence="1">
    <location>
        <begin position="74"/>
        <end position="128"/>
    </location>
</feature>
<dbReference type="InterPro" id="IPR006827">
    <property type="entry name" value="Lant_deHydtase_N"/>
</dbReference>
<reference evidence="4" key="1">
    <citation type="journal article" date="2019" name="Int. J. Syst. Evol. Microbiol.">
        <title>The Global Catalogue of Microorganisms (GCM) 10K type strain sequencing project: providing services to taxonomists for standard genome sequencing and annotation.</title>
        <authorList>
            <consortium name="The Broad Institute Genomics Platform"/>
            <consortium name="The Broad Institute Genome Sequencing Center for Infectious Disease"/>
            <person name="Wu L."/>
            <person name="Ma J."/>
        </authorList>
    </citation>
    <scope>NUCLEOTIDE SEQUENCE [LARGE SCALE GENOMIC DNA]</scope>
    <source>
        <strain evidence="4">CCUG 49560</strain>
    </source>
</reference>
<proteinExistence type="predicted"/>
<gene>
    <name evidence="3" type="ORF">ACFO8L_06625</name>
</gene>
<feature type="domain" description="Lantibiotic dehydratase N-terminal" evidence="2">
    <location>
        <begin position="206"/>
        <end position="859"/>
    </location>
</feature>
<evidence type="ECO:0000256" key="1">
    <source>
        <dbReference type="SAM" id="MobiDB-lite"/>
    </source>
</evidence>